<comment type="caution">
    <text evidence="1">The sequence shown here is derived from an EMBL/GenBank/DDBJ whole genome shotgun (WGS) entry which is preliminary data.</text>
</comment>
<dbReference type="Proteomes" id="UP001046870">
    <property type="component" value="Chromosome 5"/>
</dbReference>
<accession>A0A9D3TFF9</accession>
<evidence type="ECO:0000313" key="2">
    <source>
        <dbReference type="Proteomes" id="UP001046870"/>
    </source>
</evidence>
<keyword evidence="2" id="KW-1185">Reference proteome</keyword>
<organism evidence="1 2">
    <name type="scientific">Megalops atlanticus</name>
    <name type="common">Tarpon</name>
    <name type="synonym">Clupea gigantea</name>
    <dbReference type="NCBI Taxonomy" id="7932"/>
    <lineage>
        <taxon>Eukaryota</taxon>
        <taxon>Metazoa</taxon>
        <taxon>Chordata</taxon>
        <taxon>Craniata</taxon>
        <taxon>Vertebrata</taxon>
        <taxon>Euteleostomi</taxon>
        <taxon>Actinopterygii</taxon>
        <taxon>Neopterygii</taxon>
        <taxon>Teleostei</taxon>
        <taxon>Elopiformes</taxon>
        <taxon>Megalopidae</taxon>
        <taxon>Megalops</taxon>
    </lineage>
</organism>
<dbReference type="OrthoDB" id="8612865at2759"/>
<dbReference type="AlphaFoldDB" id="A0A9D3TFF9"/>
<gene>
    <name evidence="1" type="ORF">MATL_G00080660</name>
</gene>
<proteinExistence type="predicted"/>
<protein>
    <submittedName>
        <fullName evidence="1">Uncharacterized protein</fullName>
    </submittedName>
</protein>
<name>A0A9D3TFF9_MEGAT</name>
<dbReference type="EMBL" id="JAFDVH010000005">
    <property type="protein sequence ID" value="KAG7478416.1"/>
    <property type="molecule type" value="Genomic_DNA"/>
</dbReference>
<sequence length="86" mass="9734">MKDRRTRCKLLSLERTCSDGVERLRTAVGVHLQNGVSSLDVWEKAVSLLAVKKAVLFHNGYSRYSRQTLRLSPTPCEDVAPLCFQQ</sequence>
<evidence type="ECO:0000313" key="1">
    <source>
        <dbReference type="EMBL" id="KAG7478416.1"/>
    </source>
</evidence>
<reference evidence="1" key="1">
    <citation type="submission" date="2021-01" db="EMBL/GenBank/DDBJ databases">
        <authorList>
            <person name="Zahm M."/>
            <person name="Roques C."/>
            <person name="Cabau C."/>
            <person name="Klopp C."/>
            <person name="Donnadieu C."/>
            <person name="Jouanno E."/>
            <person name="Lampietro C."/>
            <person name="Louis A."/>
            <person name="Herpin A."/>
            <person name="Echchiki A."/>
            <person name="Berthelot C."/>
            <person name="Parey E."/>
            <person name="Roest-Crollius H."/>
            <person name="Braasch I."/>
            <person name="Postlethwait J."/>
            <person name="Bobe J."/>
            <person name="Montfort J."/>
            <person name="Bouchez O."/>
            <person name="Begum T."/>
            <person name="Mejri S."/>
            <person name="Adams A."/>
            <person name="Chen W.-J."/>
            <person name="Guiguen Y."/>
        </authorList>
    </citation>
    <scope>NUCLEOTIDE SEQUENCE</scope>
    <source>
        <strain evidence="1">YG-15Mar2019-1</strain>
        <tissue evidence="1">Brain</tissue>
    </source>
</reference>